<organism evidence="3 4">
    <name type="scientific">Providencia rettgeri</name>
    <dbReference type="NCBI Taxonomy" id="587"/>
    <lineage>
        <taxon>Bacteria</taxon>
        <taxon>Pseudomonadati</taxon>
        <taxon>Pseudomonadota</taxon>
        <taxon>Gammaproteobacteria</taxon>
        <taxon>Enterobacterales</taxon>
        <taxon>Morganellaceae</taxon>
        <taxon>Providencia</taxon>
    </lineage>
</organism>
<evidence type="ECO:0000256" key="2">
    <source>
        <dbReference type="SAM" id="Phobius"/>
    </source>
</evidence>
<keyword evidence="2" id="KW-1133">Transmembrane helix</keyword>
<sequence length="161" mass="18408">MRVDSNTIQRGFTLIEILIVLFICSFIMLSGLYQWQQQVERQRLIGAARQVSEFIYSQMIEGVYLNRYQILSVKVGKGDWQLIVKDANNKQQVGKLTAERHQGITLSKASRTSIQLYGKQGTIRAFSIELKNQHEQITIYISSLGRIRSCSHKKMAGVPKC</sequence>
<dbReference type="SUPFAM" id="SSF54523">
    <property type="entry name" value="Pili subunits"/>
    <property type="match status" value="1"/>
</dbReference>
<feature type="transmembrane region" description="Helical" evidence="2">
    <location>
        <begin position="12"/>
        <end position="35"/>
    </location>
</feature>
<evidence type="ECO:0000313" key="4">
    <source>
        <dbReference type="Proteomes" id="UP000254208"/>
    </source>
</evidence>
<dbReference type="InterPro" id="IPR045584">
    <property type="entry name" value="Pilin-like"/>
</dbReference>
<name>A0A379FVB1_PRORE</name>
<dbReference type="NCBIfam" id="TIGR02532">
    <property type="entry name" value="IV_pilin_GFxxxE"/>
    <property type="match status" value="1"/>
</dbReference>
<proteinExistence type="predicted"/>
<comment type="subcellular location">
    <subcellularLocation>
        <location evidence="1">Membrane</location>
        <topology evidence="1">Single-pass membrane protein</topology>
    </subcellularLocation>
</comment>
<keyword evidence="2" id="KW-0472">Membrane</keyword>
<dbReference type="GO" id="GO:0016020">
    <property type="term" value="C:membrane"/>
    <property type="evidence" value="ECO:0007669"/>
    <property type="project" value="UniProtKB-SubCell"/>
</dbReference>
<gene>
    <name evidence="3" type="ORF">NCTC11801_03587</name>
</gene>
<dbReference type="EMBL" id="UGTZ01000001">
    <property type="protein sequence ID" value="SUC32587.1"/>
    <property type="molecule type" value="Genomic_DNA"/>
</dbReference>
<dbReference type="Pfam" id="PF07963">
    <property type="entry name" value="N_methyl"/>
    <property type="match status" value="1"/>
</dbReference>
<evidence type="ECO:0000256" key="1">
    <source>
        <dbReference type="ARBA" id="ARBA00004167"/>
    </source>
</evidence>
<reference evidence="3 4" key="1">
    <citation type="submission" date="2018-06" db="EMBL/GenBank/DDBJ databases">
        <authorList>
            <consortium name="Pathogen Informatics"/>
            <person name="Doyle S."/>
        </authorList>
    </citation>
    <scope>NUCLEOTIDE SEQUENCE [LARGE SCALE GENOMIC DNA]</scope>
    <source>
        <strain evidence="3 4">NCTC11801</strain>
    </source>
</reference>
<dbReference type="InterPro" id="IPR012902">
    <property type="entry name" value="N_methyl_site"/>
</dbReference>
<evidence type="ECO:0000313" key="3">
    <source>
        <dbReference type="EMBL" id="SUC32587.1"/>
    </source>
</evidence>
<dbReference type="GeneID" id="93674250"/>
<protein>
    <submittedName>
        <fullName evidence="3">Tfp pilus assembly protein FimT</fullName>
    </submittedName>
</protein>
<keyword evidence="2" id="KW-0812">Transmembrane</keyword>
<dbReference type="AlphaFoldDB" id="A0A379FVB1"/>
<accession>A0A379FVB1</accession>
<dbReference type="RefSeq" id="WP_115167801.1">
    <property type="nucleotide sequence ID" value="NZ_ABEXOC020000010.1"/>
</dbReference>
<dbReference type="Proteomes" id="UP000254208">
    <property type="component" value="Unassembled WGS sequence"/>
</dbReference>